<dbReference type="InterPro" id="IPR029035">
    <property type="entry name" value="DHS-like_NAD/FAD-binding_dom"/>
</dbReference>
<proteinExistence type="predicted"/>
<dbReference type="RefSeq" id="WP_317518123.1">
    <property type="nucleotide sequence ID" value="NZ_JAPTHD010000022.1"/>
</dbReference>
<accession>A0ABU4A234</accession>
<name>A0ABU4A234_9SPHN</name>
<dbReference type="Proteomes" id="UP001185984">
    <property type="component" value="Unassembled WGS sequence"/>
</dbReference>
<gene>
    <name evidence="1" type="ORF">O0R41_19620</name>
</gene>
<dbReference type="Pfam" id="PF13289">
    <property type="entry name" value="SIR2_2"/>
    <property type="match status" value="1"/>
</dbReference>
<evidence type="ECO:0000313" key="1">
    <source>
        <dbReference type="EMBL" id="MDV5825818.1"/>
    </source>
</evidence>
<dbReference type="EMBL" id="JAPTHD010000022">
    <property type="protein sequence ID" value="MDV5825818.1"/>
    <property type="molecule type" value="Genomic_DNA"/>
</dbReference>
<comment type="caution">
    <text evidence="1">The sequence shown here is derived from an EMBL/GenBank/DDBJ whole genome shotgun (WGS) entry which is preliminary data.</text>
</comment>
<keyword evidence="2" id="KW-1185">Reference proteome</keyword>
<evidence type="ECO:0000313" key="2">
    <source>
        <dbReference type="Proteomes" id="UP001185984"/>
    </source>
</evidence>
<dbReference type="SUPFAM" id="SSF52467">
    <property type="entry name" value="DHS-like NAD/FAD-binding domain"/>
    <property type="match status" value="1"/>
</dbReference>
<protein>
    <submittedName>
        <fullName evidence="1">SIR2 family protein</fullName>
    </submittedName>
</protein>
<organism evidence="1 2">
    <name type="scientific">Sphingobium naphthae</name>
    <dbReference type="NCBI Taxonomy" id="1886786"/>
    <lineage>
        <taxon>Bacteria</taxon>
        <taxon>Pseudomonadati</taxon>
        <taxon>Pseudomonadota</taxon>
        <taxon>Alphaproteobacteria</taxon>
        <taxon>Sphingomonadales</taxon>
        <taxon>Sphingomonadaceae</taxon>
        <taxon>Sphingobium</taxon>
    </lineage>
</organism>
<reference evidence="2" key="1">
    <citation type="journal article" date="2022" name="J Environ Chem Eng">
        <title>Biodegradation of petroleum oil using a constructed nonpathogenic and heavy metal-tolerant bacterial consortium isolated from marine sponges.</title>
        <authorList>
            <person name="Dechsakulwatana C."/>
            <person name="Rungsihiranrut A."/>
            <person name="Muangchinda C."/>
            <person name="Ningthoujam R."/>
            <person name="Klankeo P."/>
            <person name="Pinyakong O."/>
        </authorList>
    </citation>
    <scope>NUCLEOTIDE SEQUENCE [LARGE SCALE GENOMIC DNA]</scope>
    <source>
        <strain evidence="2">MO2-4</strain>
    </source>
</reference>
<sequence length="619" mass="69618">MPGNSFVDEPHVQRIEKALWSREPSGTAAVLVGAGFSRNAVAARAIAGSMPGWNDIYTEMVSQLYPANVPTSAATRQWLLQQTGSTSAYLRIAEEYEAQFRRDGLDKLILRHVPDQQFEPGELHRQLLQLPWADVMTTNWDTLLERAGAEVEDRVYDVVRTAEEIPEARAPRIVKLHGSFPSSRPFIFTEEDFRTYPTRFAPFVNLAQQLAMENTLVLLGFSGDDPNFLYWSGWVRDRLGAKAPLIYLVGALDLSSSKRKMLEDRGVQPIDLALLAPFPTWPDTLRVQNANQWFLERLRAAEPYPSRRWPRPQAGPVPPLELVAPRADLSAPPEDSGLGNGDLETKIRRLVEHCRLTRLTYPGWVVAPIDAANYVWNGLRHRLIEVASGLGRLPPEERLEALYEIDWQLQVSLVPLRLALGDQVTGLLDELEPAFQRLDGTQADMFRALALSAVRLGRETGDEELFTRWANWLTPHVAHRPEERDQLTYERCLRLRANLQLAELETQVSAWVIDGDPFWDVRRAGILSDLGREKEANELSARALNEIRRRTTRGANDIASWSRESYAMRPAGSSPRLIEMITASDPQGSGCTQPVRLGRAGDIAHHRSGRCGSPDARSD</sequence>